<accession>A0A8H7FBJ4</accession>
<dbReference type="Gene3D" id="1.25.40.10">
    <property type="entry name" value="Tetratricopeptide repeat domain"/>
    <property type="match status" value="1"/>
</dbReference>
<evidence type="ECO:0000256" key="3">
    <source>
        <dbReference type="ARBA" id="ARBA00023242"/>
    </source>
</evidence>
<dbReference type="Pfam" id="PF08424">
    <property type="entry name" value="NRDE-2"/>
    <property type="match status" value="1"/>
</dbReference>
<dbReference type="PANTHER" id="PTHR13471:SF0">
    <property type="entry name" value="NUCLEAR EXOSOME REGULATOR NRDE2"/>
    <property type="match status" value="1"/>
</dbReference>
<feature type="region of interest" description="Disordered" evidence="4">
    <location>
        <begin position="256"/>
        <end position="285"/>
    </location>
</feature>
<dbReference type="GO" id="GO:1902369">
    <property type="term" value="P:negative regulation of RNA catabolic process"/>
    <property type="evidence" value="ECO:0007669"/>
    <property type="project" value="TreeGrafter"/>
</dbReference>
<dbReference type="AlphaFoldDB" id="A0A8H7FBJ4"/>
<dbReference type="InterPro" id="IPR011990">
    <property type="entry name" value="TPR-like_helical_dom_sf"/>
</dbReference>
<keyword evidence="3" id="KW-0539">Nucleus</keyword>
<feature type="compositionally biased region" description="Basic and acidic residues" evidence="4">
    <location>
        <begin position="43"/>
        <end position="53"/>
    </location>
</feature>
<reference evidence="5 6" key="1">
    <citation type="journal article" name="Sci. Rep.">
        <title>Telomere-to-telomere assembled and centromere annotated genomes of the two main subspecies of the button mushroom Agaricus bisporus reveal especially polymorphic chromosome ends.</title>
        <authorList>
            <person name="Sonnenberg A.S.M."/>
            <person name="Sedaghat-Telgerd N."/>
            <person name="Lavrijssen B."/>
            <person name="Ohm R.A."/>
            <person name="Hendrickx P.M."/>
            <person name="Scholtmeijer K."/>
            <person name="Baars J.J.P."/>
            <person name="van Peer A."/>
        </authorList>
    </citation>
    <scope>NUCLEOTIDE SEQUENCE [LARGE SCALE GENOMIC DNA]</scope>
    <source>
        <strain evidence="5 6">H119_p4</strain>
    </source>
</reference>
<comment type="similarity">
    <text evidence="2">Belongs to the NRDE2 family.</text>
</comment>
<evidence type="ECO:0000256" key="4">
    <source>
        <dbReference type="SAM" id="MobiDB-lite"/>
    </source>
</evidence>
<dbReference type="InterPro" id="IPR013633">
    <property type="entry name" value="NRDE-2"/>
</dbReference>
<proteinExistence type="inferred from homology"/>
<feature type="compositionally biased region" description="Basic and acidic residues" evidence="4">
    <location>
        <begin position="266"/>
        <end position="276"/>
    </location>
</feature>
<evidence type="ECO:0000256" key="1">
    <source>
        <dbReference type="ARBA" id="ARBA00004123"/>
    </source>
</evidence>
<feature type="compositionally biased region" description="Basic and acidic residues" evidence="4">
    <location>
        <begin position="100"/>
        <end position="117"/>
    </location>
</feature>
<gene>
    <name evidence="5" type="ORF">Agabi119p4_775</name>
</gene>
<feature type="region of interest" description="Disordered" evidence="4">
    <location>
        <begin position="1"/>
        <end position="120"/>
    </location>
</feature>
<dbReference type="GO" id="GO:0071013">
    <property type="term" value="C:catalytic step 2 spliceosome"/>
    <property type="evidence" value="ECO:0007669"/>
    <property type="project" value="TreeGrafter"/>
</dbReference>
<feature type="compositionally biased region" description="Low complexity" evidence="4">
    <location>
        <begin position="1"/>
        <end position="16"/>
    </location>
</feature>
<evidence type="ECO:0000256" key="2">
    <source>
        <dbReference type="ARBA" id="ARBA00009265"/>
    </source>
</evidence>
<dbReference type="Proteomes" id="UP000629468">
    <property type="component" value="Unassembled WGS sequence"/>
</dbReference>
<name>A0A8H7FBJ4_AGABI</name>
<dbReference type="PANTHER" id="PTHR13471">
    <property type="entry name" value="TETRATRICOPEPTIDE-LIKE HELICAL"/>
    <property type="match status" value="1"/>
</dbReference>
<dbReference type="GO" id="GO:0031048">
    <property type="term" value="P:regulatory ncRNA-mediated heterochromatin formation"/>
    <property type="evidence" value="ECO:0007669"/>
    <property type="project" value="TreeGrafter"/>
</dbReference>
<sequence length="1119" mass="126614">MTSSFSSFPASFSTFPDLEAESIKKSEKSQDKDRRSEKPKKGKDRDRSRDKGREKRKGHDRASERDLSGKGVQRERNKEGREENGERERHREHKLKRKQRDKDKRAKSPSCRDDAGDKGFSMDLKRHEQSYRLYFSDTKGDALTLQYGGLYAGDIPRYHLHGGGRQILGLSKAWAVFRRAGKGIEVGLKGAHKHAGLADPGTRSLLAIPAKSLLPSATPSSKYEEIDGIIRLPGRRGHRRPEESYRAIEVSRVVDSDSDFSSSSGKDSDSESEKSSSPELTSHQSAIKKLEQHLAEDPTSESKWLSLVNQSLSTIPITSRNATKARSEITVAILSRAFSAEPKNISSKLLRLRYMKAGEEIWQEVKLKDEWEETLKAGGTEKWMEWLEWRIRSCTKIVDDLVEDVLRVYAALDSDIGEARELSKLRVFWRLATVYRSAGFTEKAMAMFQAQAELCFKVPQALVNEPLEVRLTELEEFWDCEAPRIGEEGARGWREWYSFGKPETINAHTTAVAKQDSGQVAQLDPYRQWAFHEIQQDESSLLPAKSFDESAEDDPYSTVLLSDVRSILFEVRHSNTLDALRLAWLSFLGLHIPGFAASLSSDHEANWDDRWNMGYLTTRPYLDAIFQAGSNSRVLTAESAAGALVGREKEYADSFTIAVKEWGGNAMDCLDMTAHASKELRSWWNEEDIAGVNALIVRRIFAQLRTGSKDADWDTMALAFESAINIKSSLKLSRSMVSTAQDSLLHWAAHAQLERMRGRLDEARKVYQTILIASKPARTAIGLSILWWNWAELEWLAGNDDGTLKIILRSVELEDGNSGVVFLRAKRALEDAAGTTMLHRHEKYKTKEQEAWVKLRALLEILTTKDVASMLQIFDRSIRADDCPDVASESLLVASMIMLYRYGYVLKNPVPPSILRDRVSEALEVYPCNSIILAIFLECEKGQGVWGRVRGMLGDSETGIGKTKNVARRVEEVWIAGWERGRWRSEIERTRSGLAAAVESERTRASAVVWKIYIEFEMRVGDLQSAKKILYRAIGECPFFKDLYLLAFWGLRSVFTAPELNLLADLMAERGLRLRKGLDDAIEGWGIEEGKEDTREDEEGDGDGEIEERAKELRRLMPY</sequence>
<dbReference type="SUPFAM" id="SSF48452">
    <property type="entry name" value="TPR-like"/>
    <property type="match status" value="1"/>
</dbReference>
<evidence type="ECO:0000313" key="6">
    <source>
        <dbReference type="Proteomes" id="UP000629468"/>
    </source>
</evidence>
<evidence type="ECO:0000313" key="5">
    <source>
        <dbReference type="EMBL" id="KAF7784610.1"/>
    </source>
</evidence>
<comment type="subcellular location">
    <subcellularLocation>
        <location evidence="1">Nucleus</location>
    </subcellularLocation>
</comment>
<feature type="compositionally biased region" description="Acidic residues" evidence="4">
    <location>
        <begin position="1095"/>
        <end position="1106"/>
    </location>
</feature>
<protein>
    <recommendedName>
        <fullName evidence="7">DUF1740-domain-containing protein</fullName>
    </recommendedName>
</protein>
<feature type="compositionally biased region" description="Basic and acidic residues" evidence="4">
    <location>
        <begin position="60"/>
        <end position="89"/>
    </location>
</feature>
<organism evidence="5 6">
    <name type="scientific">Agaricus bisporus var. burnettii</name>
    <dbReference type="NCBI Taxonomy" id="192524"/>
    <lineage>
        <taxon>Eukaryota</taxon>
        <taxon>Fungi</taxon>
        <taxon>Dikarya</taxon>
        <taxon>Basidiomycota</taxon>
        <taxon>Agaricomycotina</taxon>
        <taxon>Agaricomycetes</taxon>
        <taxon>Agaricomycetidae</taxon>
        <taxon>Agaricales</taxon>
        <taxon>Agaricineae</taxon>
        <taxon>Agaricaceae</taxon>
        <taxon>Agaricus</taxon>
    </lineage>
</organism>
<comment type="caution">
    <text evidence="5">The sequence shown here is derived from an EMBL/GenBank/DDBJ whole genome shotgun (WGS) entry which is preliminary data.</text>
</comment>
<dbReference type="EMBL" id="JABXXO010000001">
    <property type="protein sequence ID" value="KAF7784610.1"/>
    <property type="molecule type" value="Genomic_DNA"/>
</dbReference>
<feature type="region of interest" description="Disordered" evidence="4">
    <location>
        <begin position="1087"/>
        <end position="1107"/>
    </location>
</feature>
<feature type="compositionally biased region" description="Basic and acidic residues" evidence="4">
    <location>
        <begin position="21"/>
        <end position="36"/>
    </location>
</feature>
<evidence type="ECO:0008006" key="7">
    <source>
        <dbReference type="Google" id="ProtNLM"/>
    </source>
</evidence>
<feature type="compositionally biased region" description="Basic residues" evidence="4">
    <location>
        <begin position="90"/>
        <end position="99"/>
    </location>
</feature>